<protein>
    <recommendedName>
        <fullName evidence="4">Legume lectin domain-containing protein</fullName>
    </recommendedName>
</protein>
<feature type="chain" id="PRO_5023924633" description="Legume lectin domain-containing protein" evidence="1">
    <location>
        <begin position="22"/>
        <end position="152"/>
    </location>
</feature>
<organism evidence="2 3">
    <name type="scientific">Eragrostis curvula</name>
    <name type="common">weeping love grass</name>
    <dbReference type="NCBI Taxonomy" id="38414"/>
    <lineage>
        <taxon>Eukaryota</taxon>
        <taxon>Viridiplantae</taxon>
        <taxon>Streptophyta</taxon>
        <taxon>Embryophyta</taxon>
        <taxon>Tracheophyta</taxon>
        <taxon>Spermatophyta</taxon>
        <taxon>Magnoliopsida</taxon>
        <taxon>Liliopsida</taxon>
        <taxon>Poales</taxon>
        <taxon>Poaceae</taxon>
        <taxon>PACMAD clade</taxon>
        <taxon>Chloridoideae</taxon>
        <taxon>Eragrostideae</taxon>
        <taxon>Eragrostidinae</taxon>
        <taxon>Eragrostis</taxon>
    </lineage>
</organism>
<comment type="caution">
    <text evidence="2">The sequence shown here is derived from an EMBL/GenBank/DDBJ whole genome shotgun (WGS) entry which is preliminary data.</text>
</comment>
<evidence type="ECO:0000313" key="2">
    <source>
        <dbReference type="EMBL" id="TVU10350.1"/>
    </source>
</evidence>
<evidence type="ECO:0000256" key="1">
    <source>
        <dbReference type="SAM" id="SignalP"/>
    </source>
</evidence>
<dbReference type="Proteomes" id="UP000324897">
    <property type="component" value="Chromosome 3"/>
</dbReference>
<evidence type="ECO:0008006" key="4">
    <source>
        <dbReference type="Google" id="ProtNLM"/>
    </source>
</evidence>
<feature type="signal peptide" evidence="1">
    <location>
        <begin position="1"/>
        <end position="21"/>
    </location>
</feature>
<proteinExistence type="predicted"/>
<accession>A0A5J9TG60</accession>
<keyword evidence="1" id="KW-0732">Signal</keyword>
<dbReference type="AlphaFoldDB" id="A0A5J9TG60"/>
<sequence length="152" mass="16310">MKLLACTVVSLLFLLLPSSRANDPLVLGMPLTPSDVIFSDAGAFTLGLFSPSNSTPARLCLGIRYNSIPERTVVWVAIEKHRSTSPAEFLFISDTCRDGIGSTPASRPAIRMYSVSLPAVSLIFSVSISSPAQTKHLVPSIVDLLMFCPRSA</sequence>
<evidence type="ECO:0000313" key="3">
    <source>
        <dbReference type="Proteomes" id="UP000324897"/>
    </source>
</evidence>
<name>A0A5J9TG60_9POAL</name>
<reference evidence="2 3" key="1">
    <citation type="journal article" date="2019" name="Sci. Rep.">
        <title>A high-quality genome of Eragrostis curvula grass provides insights into Poaceae evolution and supports new strategies to enhance forage quality.</title>
        <authorList>
            <person name="Carballo J."/>
            <person name="Santos B.A.C.M."/>
            <person name="Zappacosta D."/>
            <person name="Garbus I."/>
            <person name="Selva J.P."/>
            <person name="Gallo C.A."/>
            <person name="Diaz A."/>
            <person name="Albertini E."/>
            <person name="Caccamo M."/>
            <person name="Echenique V."/>
        </authorList>
    </citation>
    <scope>NUCLEOTIDE SEQUENCE [LARGE SCALE GENOMIC DNA]</scope>
    <source>
        <strain evidence="3">cv. Victoria</strain>
        <tissue evidence="2">Leaf</tissue>
    </source>
</reference>
<keyword evidence="3" id="KW-1185">Reference proteome</keyword>
<dbReference type="Gramene" id="TVU10350">
    <property type="protein sequence ID" value="TVU10350"/>
    <property type="gene ID" value="EJB05_43874"/>
</dbReference>
<feature type="non-terminal residue" evidence="2">
    <location>
        <position position="1"/>
    </location>
</feature>
<dbReference type="EMBL" id="RWGY01000039">
    <property type="protein sequence ID" value="TVU10350.1"/>
    <property type="molecule type" value="Genomic_DNA"/>
</dbReference>
<gene>
    <name evidence="2" type="ORF">EJB05_43874</name>
</gene>